<organism evidence="1 2">
    <name type="scientific">candidate division WWE3 bacterium CG08_land_8_20_14_0_20_41_15</name>
    <dbReference type="NCBI Taxonomy" id="1975086"/>
    <lineage>
        <taxon>Bacteria</taxon>
        <taxon>Katanobacteria</taxon>
    </lineage>
</organism>
<gene>
    <name evidence="1" type="ORF">COT51_03185</name>
</gene>
<comment type="caution">
    <text evidence="1">The sequence shown here is derived from an EMBL/GenBank/DDBJ whole genome shotgun (WGS) entry which is preliminary data.</text>
</comment>
<sequence length="281" mass="31644">MGNPYGNFYYHGVIYDDSAKTLTFKVVNNGRGYARDIGAEASWGHTRNRDGLVSGGGQLFKETISELIYAGARNGPPKTLEDYVTDFLIEESNFAKYLQGFKSDADNYEVPAIWYKTIPFTAPDGELTKVIFNVDPNQMITERSEGNNTFVLTIDKLPTPPHFQIDKFSQKLVSGELNNFMLEFDVKNTGEESGEAFVKIYEGDYDGTSTKTPVYSTSQIVVGLNKVNFSTFLDVTEFAKTTYCGRSKKYTLVIFDDKGKRTIILFPRPFYPVVLMAELRT</sequence>
<name>A0A2H0X8Y5_UNCKA</name>
<accession>A0A2H0X8Y5</accession>
<dbReference type="AlphaFoldDB" id="A0A2H0X8Y5"/>
<reference evidence="2" key="1">
    <citation type="submission" date="2017-09" db="EMBL/GenBank/DDBJ databases">
        <title>Depth-based differentiation of microbial function through sediment-hosted aquifers and enrichment of novel symbionts in the deep terrestrial subsurface.</title>
        <authorList>
            <person name="Probst A.J."/>
            <person name="Ladd B."/>
            <person name="Jarett J.K."/>
            <person name="Geller-Mcgrath D.E."/>
            <person name="Sieber C.M.K."/>
            <person name="Emerson J.B."/>
            <person name="Anantharaman K."/>
            <person name="Thomas B.C."/>
            <person name="Malmstrom R."/>
            <person name="Stieglmeier M."/>
            <person name="Klingl A."/>
            <person name="Woyke T."/>
            <person name="Ryan C.M."/>
            <person name="Banfield J.F."/>
        </authorList>
    </citation>
    <scope>NUCLEOTIDE SEQUENCE [LARGE SCALE GENOMIC DNA]</scope>
</reference>
<proteinExistence type="predicted"/>
<evidence type="ECO:0000313" key="1">
    <source>
        <dbReference type="EMBL" id="PIS21364.1"/>
    </source>
</evidence>
<dbReference type="Proteomes" id="UP000231098">
    <property type="component" value="Unassembled WGS sequence"/>
</dbReference>
<evidence type="ECO:0000313" key="2">
    <source>
        <dbReference type="Proteomes" id="UP000231098"/>
    </source>
</evidence>
<protein>
    <submittedName>
        <fullName evidence="1">Uncharacterized protein</fullName>
    </submittedName>
</protein>
<dbReference type="EMBL" id="PEYV01000053">
    <property type="protein sequence ID" value="PIS21364.1"/>
    <property type="molecule type" value="Genomic_DNA"/>
</dbReference>